<dbReference type="InterPro" id="IPR011990">
    <property type="entry name" value="TPR-like_helical_dom_sf"/>
</dbReference>
<gene>
    <name evidence="1" type="ORF">METZ01_LOCUS39370</name>
</gene>
<reference evidence="1" key="1">
    <citation type="submission" date="2018-05" db="EMBL/GenBank/DDBJ databases">
        <authorList>
            <person name="Lanie J.A."/>
            <person name="Ng W.-L."/>
            <person name="Kazmierczak K.M."/>
            <person name="Andrzejewski T.M."/>
            <person name="Davidsen T.M."/>
            <person name="Wayne K.J."/>
            <person name="Tettelin H."/>
            <person name="Glass J.I."/>
            <person name="Rusch D."/>
            <person name="Podicherti R."/>
            <person name="Tsui H.-C.T."/>
            <person name="Winkler M.E."/>
        </authorList>
    </citation>
    <scope>NUCLEOTIDE SEQUENCE</scope>
</reference>
<name>A0A381R448_9ZZZZ</name>
<dbReference type="SUPFAM" id="SSF48452">
    <property type="entry name" value="TPR-like"/>
    <property type="match status" value="1"/>
</dbReference>
<proteinExistence type="predicted"/>
<dbReference type="Gene3D" id="1.25.40.10">
    <property type="entry name" value="Tetratricopeptide repeat domain"/>
    <property type="match status" value="1"/>
</dbReference>
<dbReference type="PROSITE" id="PS51257">
    <property type="entry name" value="PROKAR_LIPOPROTEIN"/>
    <property type="match status" value="1"/>
</dbReference>
<sequence length="605" mass="66137">MKNIRILNFLAILSLVIIGCNPLKKMIELSKDQQINVNPNPMIMKGGSVTFDVESTLPKGMLPKGTSYTLNFTYDGNDAGSIEFKASDYPNSVSSVSKSSKTLSIPYNKSMIDNPSKLAVVGNAKIIVSGKNLNTESSDVADGVNTTQRWNQAWRIAHPKTAPGYTDAEETEATNVSFYFNQGSSYLKGSEKKSDRGEKFSAFLAEKNVTKSVNIIGAHSPEGSTKINEALAGKRGGTIEKYYREQMDNYDYKDEADEISFDLVPVVENWDALRRTLRASNSLSRDEKSQVSAIINGGGSFVDKEKALSKLSSYKTLMKDVYPDLRTAKTEVITVINKKPNNEILAIAQNIVNGSASGDALTHGELLFAAGLTPDLKEKAAIYQAAVKWGGSWKAHSDFGSVHVQLAKQEESGTEAQLKLLEAAETQLNISINKEESAEAYLNLAAACAVRYEWEAANEYLTKAANLNDERTKNALYISQGTIAITSGDHEKAIIAFDKVINGTGGYKAWSLWRKSIANLVLGNASDAKSSMDSLGELFENNEWDLPANYYYVLAICAARDGNSSAITKNLNMAFSMDYEIDLKNKAVNDLEFKDYASAIQAALK</sequence>
<organism evidence="1">
    <name type="scientific">marine metagenome</name>
    <dbReference type="NCBI Taxonomy" id="408172"/>
    <lineage>
        <taxon>unclassified sequences</taxon>
        <taxon>metagenomes</taxon>
        <taxon>ecological metagenomes</taxon>
    </lineage>
</organism>
<dbReference type="AlphaFoldDB" id="A0A381R448"/>
<evidence type="ECO:0000313" key="1">
    <source>
        <dbReference type="EMBL" id="SUZ86516.1"/>
    </source>
</evidence>
<protein>
    <submittedName>
        <fullName evidence="1">Uncharacterized protein</fullName>
    </submittedName>
</protein>
<accession>A0A381R448</accession>
<dbReference type="EMBL" id="UINC01001685">
    <property type="protein sequence ID" value="SUZ86516.1"/>
    <property type="molecule type" value="Genomic_DNA"/>
</dbReference>